<dbReference type="EMBL" id="BK015797">
    <property type="protein sequence ID" value="DAE25354.1"/>
    <property type="molecule type" value="Genomic_DNA"/>
</dbReference>
<reference evidence="1" key="1">
    <citation type="journal article" date="2021" name="Proc. Natl. Acad. Sci. U.S.A.">
        <title>A Catalog of Tens of Thousands of Viruses from Human Metagenomes Reveals Hidden Associations with Chronic Diseases.</title>
        <authorList>
            <person name="Tisza M.J."/>
            <person name="Buck C.B."/>
        </authorList>
    </citation>
    <scope>NUCLEOTIDE SEQUENCE</scope>
    <source>
        <strain evidence="1">Ct6d71</strain>
    </source>
</reference>
<sequence>MKNHLTTLNLRKLYILADLQKELKYKELCKFLNIGIKTGDAKRNQLEQLAAICDLKMYFKPTRYCVKKVYENVNIEALLEESEKWWPCFAAIILQMLKEHSTLYLTNTELLRRCSMINKNFIEAMNEENRKFISSELKYNLSQFSTFVEKTYNNILRPILRDTLKRLEREYMIAIIPAYAFRFENEPRDVFHNTTTKDLLGKDFLNIEEEIAKEKSINTNSYLPPFMWDYFYTLCSQRAKEKFGVDKFFRCHCIVTHPEIVERRLPDFYAAIMRLNTQVTENIRNSKSLVAIYSKEKEIFIKDTITPDPDIDYKEIVKEGRRKRDDMKKKLQGK</sequence>
<name>A0A8S5R2H6_9CAUD</name>
<evidence type="ECO:0000313" key="1">
    <source>
        <dbReference type="EMBL" id="DAE25354.1"/>
    </source>
</evidence>
<accession>A0A8S5R2H6</accession>
<protein>
    <submittedName>
        <fullName evidence="1">Uncharacterized protein</fullName>
    </submittedName>
</protein>
<proteinExistence type="predicted"/>
<organism evidence="1">
    <name type="scientific">Siphoviridae sp. ct6d71</name>
    <dbReference type="NCBI Taxonomy" id="2826298"/>
    <lineage>
        <taxon>Viruses</taxon>
        <taxon>Duplodnaviria</taxon>
        <taxon>Heunggongvirae</taxon>
        <taxon>Uroviricota</taxon>
        <taxon>Caudoviricetes</taxon>
    </lineage>
</organism>